<dbReference type="Gene3D" id="3.30.1450.10">
    <property type="match status" value="1"/>
</dbReference>
<dbReference type="GO" id="GO:0051205">
    <property type="term" value="P:protein insertion into membrane"/>
    <property type="evidence" value="ECO:0007669"/>
    <property type="project" value="TreeGrafter"/>
</dbReference>
<sequence length="190" mass="20032">MNNASFPVIKSRTRLLGQLGFASLACVPLLLGGCSVFRPIPEPKGSLIEKEDYSQLIPGTSTRSDVIDLLGSPTTHATFDDNTWIYISMVTSPTPLGFPSVDKQQVVVLNFNNSGVLTKMNTLNRKDAMPVRMISAKTPTPGTKTSIMQQLLGNVGRYNPMSNMNSAFGGSAGPIGSQGTGNGGAGNSLP</sequence>
<evidence type="ECO:0000313" key="7">
    <source>
        <dbReference type="Proteomes" id="UP000316313"/>
    </source>
</evidence>
<evidence type="ECO:0000259" key="5">
    <source>
        <dbReference type="Pfam" id="PF04355"/>
    </source>
</evidence>
<dbReference type="KEGG" id="ssam:E3D00_00590"/>
<keyword evidence="2" id="KW-0472">Membrane</keyword>
<organism evidence="6 7">
    <name type="scientific">Swingsia samuiensis</name>
    <dbReference type="NCBI Taxonomy" id="1293412"/>
    <lineage>
        <taxon>Bacteria</taxon>
        <taxon>Pseudomonadati</taxon>
        <taxon>Pseudomonadota</taxon>
        <taxon>Alphaproteobacteria</taxon>
        <taxon>Acetobacterales</taxon>
        <taxon>Acetobacteraceae</taxon>
        <taxon>Swingsia</taxon>
    </lineage>
</organism>
<evidence type="ECO:0000256" key="1">
    <source>
        <dbReference type="ARBA" id="ARBA00022729"/>
    </source>
</evidence>
<gene>
    <name evidence="6" type="ORF">E3D00_00590</name>
</gene>
<feature type="region of interest" description="Disordered" evidence="4">
    <location>
        <begin position="169"/>
        <end position="190"/>
    </location>
</feature>
<dbReference type="PANTHER" id="PTHR37482:SF1">
    <property type="entry name" value="OUTER MEMBRANE PROTEIN ASSEMBLY FACTOR BAME"/>
    <property type="match status" value="1"/>
</dbReference>
<reference evidence="6 7" key="1">
    <citation type="submission" date="2019-03" db="EMBL/GenBank/DDBJ databases">
        <title>The complete genome sequence of Swingsia samuiensis NBRC107927(T).</title>
        <authorList>
            <person name="Chua K.-O."/>
            <person name="Chan K.-G."/>
            <person name="See-Too W.-S."/>
        </authorList>
    </citation>
    <scope>NUCLEOTIDE SEQUENCE [LARGE SCALE GENOMIC DNA]</scope>
    <source>
        <strain evidence="6 7">AH83</strain>
    </source>
</reference>
<dbReference type="GO" id="GO:1990063">
    <property type="term" value="C:Bam protein complex"/>
    <property type="evidence" value="ECO:0007669"/>
    <property type="project" value="TreeGrafter"/>
</dbReference>
<evidence type="ECO:0000256" key="2">
    <source>
        <dbReference type="ARBA" id="ARBA00023136"/>
    </source>
</evidence>
<dbReference type="PANTHER" id="PTHR37482">
    <property type="entry name" value="OUTER MEMBRANE PROTEIN ASSEMBLY FACTOR BAME"/>
    <property type="match status" value="1"/>
</dbReference>
<evidence type="ECO:0000313" key="6">
    <source>
        <dbReference type="EMBL" id="QDH16235.1"/>
    </source>
</evidence>
<dbReference type="Pfam" id="PF04355">
    <property type="entry name" value="BamE"/>
    <property type="match status" value="1"/>
</dbReference>
<feature type="domain" description="Outer membrane protein assembly factor BamE" evidence="5">
    <location>
        <begin position="45"/>
        <end position="119"/>
    </location>
</feature>
<dbReference type="EMBL" id="CP038141">
    <property type="protein sequence ID" value="QDH16235.1"/>
    <property type="molecule type" value="Genomic_DNA"/>
</dbReference>
<dbReference type="GO" id="GO:0030674">
    <property type="term" value="F:protein-macromolecule adaptor activity"/>
    <property type="evidence" value="ECO:0007669"/>
    <property type="project" value="TreeGrafter"/>
</dbReference>
<dbReference type="InterPro" id="IPR026592">
    <property type="entry name" value="BamE"/>
</dbReference>
<feature type="compositionally biased region" description="Gly residues" evidence="4">
    <location>
        <begin position="170"/>
        <end position="190"/>
    </location>
</feature>
<dbReference type="GO" id="GO:0043165">
    <property type="term" value="P:Gram-negative-bacterium-type cell outer membrane assembly"/>
    <property type="evidence" value="ECO:0007669"/>
    <property type="project" value="TreeGrafter"/>
</dbReference>
<dbReference type="Proteomes" id="UP000316313">
    <property type="component" value="Chromosome"/>
</dbReference>
<evidence type="ECO:0000256" key="4">
    <source>
        <dbReference type="SAM" id="MobiDB-lite"/>
    </source>
</evidence>
<keyword evidence="7" id="KW-1185">Reference proteome</keyword>
<dbReference type="AlphaFoldDB" id="A0A4Y6UJQ9"/>
<keyword evidence="3" id="KW-0998">Cell outer membrane</keyword>
<dbReference type="InterPro" id="IPR007450">
    <property type="entry name" value="BamE_dom"/>
</dbReference>
<dbReference type="RefSeq" id="WP_141459001.1">
    <property type="nucleotide sequence ID" value="NZ_CP038141.1"/>
</dbReference>
<proteinExistence type="predicted"/>
<dbReference type="OrthoDB" id="7160681at2"/>
<name>A0A4Y6UJQ9_9PROT</name>
<accession>A0A4Y6UJQ9</accession>
<keyword evidence="1" id="KW-0732">Signal</keyword>
<evidence type="ECO:0000256" key="3">
    <source>
        <dbReference type="ARBA" id="ARBA00023237"/>
    </source>
</evidence>
<dbReference type="InterPro" id="IPR037873">
    <property type="entry name" value="BamE-like"/>
</dbReference>
<protein>
    <submittedName>
        <fullName evidence="6">Outer membrane protein assembly factor BamE</fullName>
    </submittedName>
</protein>